<keyword evidence="2" id="KW-0732">Signal</keyword>
<evidence type="ECO:0000313" key="4">
    <source>
        <dbReference type="Proteomes" id="UP000199028"/>
    </source>
</evidence>
<dbReference type="InterPro" id="IPR023365">
    <property type="entry name" value="Sortase_dom-sf"/>
</dbReference>
<evidence type="ECO:0000256" key="1">
    <source>
        <dbReference type="ARBA" id="ARBA00022801"/>
    </source>
</evidence>
<dbReference type="InterPro" id="IPR042001">
    <property type="entry name" value="Sortase_F"/>
</dbReference>
<dbReference type="Gene3D" id="2.40.260.10">
    <property type="entry name" value="Sortase"/>
    <property type="match status" value="1"/>
</dbReference>
<dbReference type="RefSeq" id="WP_211335265.1">
    <property type="nucleotide sequence ID" value="NZ_FOFT01000002.1"/>
</dbReference>
<name>A0A1H9H804_9PSEU</name>
<protein>
    <submittedName>
        <fullName evidence="3">Sortase family protein</fullName>
    </submittedName>
</protein>
<dbReference type="Pfam" id="PF04203">
    <property type="entry name" value="Sortase"/>
    <property type="match status" value="1"/>
</dbReference>
<dbReference type="EMBL" id="FOFT01000002">
    <property type="protein sequence ID" value="SEQ58501.1"/>
    <property type="molecule type" value="Genomic_DNA"/>
</dbReference>
<dbReference type="GO" id="GO:0016787">
    <property type="term" value="F:hydrolase activity"/>
    <property type="evidence" value="ECO:0007669"/>
    <property type="project" value="UniProtKB-KW"/>
</dbReference>
<dbReference type="CDD" id="cd05829">
    <property type="entry name" value="Sortase_F"/>
    <property type="match status" value="1"/>
</dbReference>
<gene>
    <name evidence="3" type="ORF">SAMN05216195_102794</name>
</gene>
<evidence type="ECO:0000313" key="3">
    <source>
        <dbReference type="EMBL" id="SEQ58501.1"/>
    </source>
</evidence>
<dbReference type="InterPro" id="IPR005754">
    <property type="entry name" value="Sortase"/>
</dbReference>
<evidence type="ECO:0000256" key="2">
    <source>
        <dbReference type="SAM" id="SignalP"/>
    </source>
</evidence>
<keyword evidence="4" id="KW-1185">Reference proteome</keyword>
<reference evidence="4" key="1">
    <citation type="submission" date="2016-10" db="EMBL/GenBank/DDBJ databases">
        <authorList>
            <person name="Varghese N."/>
            <person name="Submissions S."/>
        </authorList>
    </citation>
    <scope>NUCLEOTIDE SEQUENCE [LARGE SCALE GENOMIC DNA]</scope>
    <source>
        <strain evidence="4">CGMCC 4.578</strain>
    </source>
</reference>
<accession>A0A1H9H804</accession>
<proteinExistence type="predicted"/>
<feature type="signal peptide" evidence="2">
    <location>
        <begin position="1"/>
        <end position="21"/>
    </location>
</feature>
<organism evidence="3 4">
    <name type="scientific">Lentzea flaviverrucosa</name>
    <dbReference type="NCBI Taxonomy" id="200379"/>
    <lineage>
        <taxon>Bacteria</taxon>
        <taxon>Bacillati</taxon>
        <taxon>Actinomycetota</taxon>
        <taxon>Actinomycetes</taxon>
        <taxon>Pseudonocardiales</taxon>
        <taxon>Pseudonocardiaceae</taxon>
        <taxon>Lentzea</taxon>
    </lineage>
</organism>
<keyword evidence="1" id="KW-0378">Hydrolase</keyword>
<dbReference type="AlphaFoldDB" id="A0A1H9H804"/>
<dbReference type="SUPFAM" id="SSF63817">
    <property type="entry name" value="Sortase"/>
    <property type="match status" value="1"/>
</dbReference>
<sequence>MRRWAGLVVVAVAVALIPSCARSDSGTFGEDVVQGLATTSPAPPVTAVPSVPVQQGLAPARVAVPPVRLAIPAIGLTARVVPTGVDSNGEFSVPPSVDEVGWYRFGAGLGEPAGSVVVGGHVDDARSGPGAFHRLGDLTSGDQISLVGQDGTTRAFRVVAKEQVPKKGLDLTPYFSAEGSARLTLFTCGGQFDGTARSYVDNIIVTAVPSG</sequence>
<feature type="chain" id="PRO_5038609435" evidence="2">
    <location>
        <begin position="22"/>
        <end position="211"/>
    </location>
</feature>
<dbReference type="Proteomes" id="UP000199028">
    <property type="component" value="Unassembled WGS sequence"/>
</dbReference>